<reference evidence="1" key="1">
    <citation type="journal article" date="2014" name="Int. J. Syst. Evol. Microbiol.">
        <title>Complete genome sequence of Corynebacterium casei LMG S-19264T (=DSM 44701T), isolated from a smear-ripened cheese.</title>
        <authorList>
            <consortium name="US DOE Joint Genome Institute (JGI-PGF)"/>
            <person name="Walter F."/>
            <person name="Albersmeier A."/>
            <person name="Kalinowski J."/>
            <person name="Ruckert C."/>
        </authorList>
    </citation>
    <scope>NUCLEOTIDE SEQUENCE</scope>
    <source>
        <strain evidence="1">KCTC 12719</strain>
    </source>
</reference>
<comment type="caution">
    <text evidence="1">The sequence shown here is derived from an EMBL/GenBank/DDBJ whole genome shotgun (WGS) entry which is preliminary data.</text>
</comment>
<accession>A0A918SC08</accession>
<gene>
    <name evidence="1" type="ORF">GCM10007103_10800</name>
</gene>
<dbReference type="AlphaFoldDB" id="A0A918SC08"/>
<reference evidence="1" key="2">
    <citation type="submission" date="2020-09" db="EMBL/GenBank/DDBJ databases">
        <authorList>
            <person name="Sun Q."/>
            <person name="Kim S."/>
        </authorList>
    </citation>
    <scope>NUCLEOTIDE SEQUENCE</scope>
    <source>
        <strain evidence="1">KCTC 12719</strain>
    </source>
</reference>
<name>A0A918SC08_9FLAO</name>
<dbReference type="Pfam" id="PF14352">
    <property type="entry name" value="DUF4402"/>
    <property type="match status" value="1"/>
</dbReference>
<evidence type="ECO:0000313" key="1">
    <source>
        <dbReference type="EMBL" id="GHA31098.1"/>
    </source>
</evidence>
<dbReference type="Proteomes" id="UP000610456">
    <property type="component" value="Unassembled WGS sequence"/>
</dbReference>
<protein>
    <recommendedName>
        <fullName evidence="3">DUF4402 domain-containing protein</fullName>
    </recommendedName>
</protein>
<dbReference type="InterPro" id="IPR025514">
    <property type="entry name" value="DUF4402"/>
</dbReference>
<dbReference type="EMBL" id="BMXB01000002">
    <property type="protein sequence ID" value="GHA31098.1"/>
    <property type="molecule type" value="Genomic_DNA"/>
</dbReference>
<evidence type="ECO:0008006" key="3">
    <source>
        <dbReference type="Google" id="ProtNLM"/>
    </source>
</evidence>
<evidence type="ECO:0000313" key="2">
    <source>
        <dbReference type="Proteomes" id="UP000610456"/>
    </source>
</evidence>
<organism evidence="1 2">
    <name type="scientific">Salinimicrobium marinum</name>
    <dbReference type="NCBI Taxonomy" id="680283"/>
    <lineage>
        <taxon>Bacteria</taxon>
        <taxon>Pseudomonadati</taxon>
        <taxon>Bacteroidota</taxon>
        <taxon>Flavobacteriia</taxon>
        <taxon>Flavobacteriales</taxon>
        <taxon>Flavobacteriaceae</taxon>
        <taxon>Salinimicrobium</taxon>
    </lineage>
</organism>
<keyword evidence="2" id="KW-1185">Reference proteome</keyword>
<proteinExistence type="predicted"/>
<sequence length="155" mass="16003">MVLSFSVKGQTSATASFTASVTIIQPIGITTTSNMNFANLDAKDGGAVILTPENTRISTGGVSLEDDATVSAAAFEVTGEEGFAFSITLPENDYILTNGSESMIIKDFTSSLAEGGSISGGSRTVRVGATLDVHPNQTPGIYNSPAPMNVTVNYN</sequence>